<dbReference type="GO" id="GO:0006508">
    <property type="term" value="P:proteolysis"/>
    <property type="evidence" value="ECO:0007669"/>
    <property type="project" value="UniProtKB-KW"/>
</dbReference>
<dbReference type="GO" id="GO:0005634">
    <property type="term" value="C:nucleus"/>
    <property type="evidence" value="ECO:0007669"/>
    <property type="project" value="TreeGrafter"/>
</dbReference>
<dbReference type="InterPro" id="IPR050164">
    <property type="entry name" value="Peptidase_C19"/>
</dbReference>
<dbReference type="PROSITE" id="PS50235">
    <property type="entry name" value="USP_3"/>
    <property type="match status" value="1"/>
</dbReference>
<keyword evidence="6" id="KW-0378">Hydrolase</keyword>
<comment type="similarity">
    <text evidence="2">Belongs to the peptidase C19 family.</text>
</comment>
<evidence type="ECO:0000256" key="8">
    <source>
        <dbReference type="SAM" id="MobiDB-lite"/>
    </source>
</evidence>
<evidence type="ECO:0000313" key="12">
    <source>
        <dbReference type="Proteomes" id="UP000789739"/>
    </source>
</evidence>
<keyword evidence="12" id="KW-1185">Reference proteome</keyword>
<dbReference type="InterPro" id="IPR001394">
    <property type="entry name" value="Peptidase_C19_UCH"/>
</dbReference>
<dbReference type="InterPro" id="IPR028889">
    <property type="entry name" value="USP"/>
</dbReference>
<accession>A0A9N8W9Z5</accession>
<organism evidence="11 12">
    <name type="scientific">Paraglomus brasilianum</name>
    <dbReference type="NCBI Taxonomy" id="144538"/>
    <lineage>
        <taxon>Eukaryota</taxon>
        <taxon>Fungi</taxon>
        <taxon>Fungi incertae sedis</taxon>
        <taxon>Mucoromycota</taxon>
        <taxon>Glomeromycotina</taxon>
        <taxon>Glomeromycetes</taxon>
        <taxon>Paraglomerales</taxon>
        <taxon>Paraglomeraceae</taxon>
        <taxon>Paraglomus</taxon>
    </lineage>
</organism>
<keyword evidence="4" id="KW-0645">Protease</keyword>
<evidence type="ECO:0000313" key="11">
    <source>
        <dbReference type="EMBL" id="CAG8482039.1"/>
    </source>
</evidence>
<evidence type="ECO:0000256" key="2">
    <source>
        <dbReference type="ARBA" id="ARBA00009085"/>
    </source>
</evidence>
<evidence type="ECO:0000256" key="6">
    <source>
        <dbReference type="ARBA" id="ARBA00022801"/>
    </source>
</evidence>
<dbReference type="CDD" id="cd02662">
    <property type="entry name" value="Peptidase_C19F"/>
    <property type="match status" value="1"/>
</dbReference>
<dbReference type="GO" id="GO:0005829">
    <property type="term" value="C:cytosol"/>
    <property type="evidence" value="ECO:0007669"/>
    <property type="project" value="TreeGrafter"/>
</dbReference>
<keyword evidence="9" id="KW-1133">Transmembrane helix</keyword>
<dbReference type="Proteomes" id="UP000789739">
    <property type="component" value="Unassembled WGS sequence"/>
</dbReference>
<gene>
    <name evidence="11" type="ORF">PBRASI_LOCUS1634</name>
</gene>
<dbReference type="OrthoDB" id="2020758at2759"/>
<dbReference type="EC" id="3.4.19.12" evidence="3"/>
<feature type="domain" description="USP" evidence="10">
    <location>
        <begin position="87"/>
        <end position="512"/>
    </location>
</feature>
<name>A0A9N8W9Z5_9GLOM</name>
<dbReference type="Gene3D" id="3.90.70.10">
    <property type="entry name" value="Cysteine proteinases"/>
    <property type="match status" value="1"/>
</dbReference>
<dbReference type="GO" id="GO:0016579">
    <property type="term" value="P:protein deubiquitination"/>
    <property type="evidence" value="ECO:0007669"/>
    <property type="project" value="InterPro"/>
</dbReference>
<feature type="transmembrane region" description="Helical" evidence="9">
    <location>
        <begin position="43"/>
        <end position="62"/>
    </location>
</feature>
<dbReference type="PANTHER" id="PTHR24006:SF888">
    <property type="entry name" value="UBIQUITIN CARBOXYL-TERMINAL HYDROLASE 30"/>
    <property type="match status" value="1"/>
</dbReference>
<dbReference type="EMBL" id="CAJVPI010000111">
    <property type="protein sequence ID" value="CAG8482039.1"/>
    <property type="molecule type" value="Genomic_DNA"/>
</dbReference>
<keyword evidence="9" id="KW-0812">Transmembrane</keyword>
<dbReference type="SUPFAM" id="SSF54001">
    <property type="entry name" value="Cysteine proteinases"/>
    <property type="match status" value="1"/>
</dbReference>
<feature type="region of interest" description="Disordered" evidence="8">
    <location>
        <begin position="420"/>
        <end position="444"/>
    </location>
</feature>
<dbReference type="InterPro" id="IPR038765">
    <property type="entry name" value="Papain-like_cys_pep_sf"/>
</dbReference>
<evidence type="ECO:0000256" key="3">
    <source>
        <dbReference type="ARBA" id="ARBA00012759"/>
    </source>
</evidence>
<evidence type="ECO:0000256" key="1">
    <source>
        <dbReference type="ARBA" id="ARBA00000707"/>
    </source>
</evidence>
<evidence type="ECO:0000256" key="4">
    <source>
        <dbReference type="ARBA" id="ARBA00022670"/>
    </source>
</evidence>
<dbReference type="PANTHER" id="PTHR24006">
    <property type="entry name" value="UBIQUITIN CARBOXYL-TERMINAL HYDROLASE"/>
    <property type="match status" value="1"/>
</dbReference>
<reference evidence="11" key="1">
    <citation type="submission" date="2021-06" db="EMBL/GenBank/DDBJ databases">
        <authorList>
            <person name="Kallberg Y."/>
            <person name="Tangrot J."/>
            <person name="Rosling A."/>
        </authorList>
    </citation>
    <scope>NUCLEOTIDE SEQUENCE</scope>
    <source>
        <strain evidence="11">BR232B</strain>
    </source>
</reference>
<dbReference type="InterPro" id="IPR018200">
    <property type="entry name" value="USP_CS"/>
</dbReference>
<keyword evidence="5" id="KW-0833">Ubl conjugation pathway</keyword>
<evidence type="ECO:0000256" key="5">
    <source>
        <dbReference type="ARBA" id="ARBA00022786"/>
    </source>
</evidence>
<evidence type="ECO:0000256" key="7">
    <source>
        <dbReference type="ARBA" id="ARBA00022807"/>
    </source>
</evidence>
<proteinExistence type="inferred from homology"/>
<evidence type="ECO:0000259" key="10">
    <source>
        <dbReference type="PROSITE" id="PS50235"/>
    </source>
</evidence>
<dbReference type="GO" id="GO:0004843">
    <property type="term" value="F:cysteine-type deubiquitinase activity"/>
    <property type="evidence" value="ECO:0007669"/>
    <property type="project" value="UniProtKB-EC"/>
</dbReference>
<comment type="caution">
    <text evidence="11">The sequence shown here is derived from an EMBL/GenBank/DDBJ whole genome shotgun (WGS) entry which is preliminary data.</text>
</comment>
<dbReference type="Pfam" id="PF00443">
    <property type="entry name" value="UCH"/>
    <property type="match status" value="1"/>
</dbReference>
<evidence type="ECO:0000256" key="9">
    <source>
        <dbReference type="SAM" id="Phobius"/>
    </source>
</evidence>
<comment type="catalytic activity">
    <reaction evidence="1">
        <text>Thiol-dependent hydrolysis of ester, thioester, amide, peptide and isopeptide bonds formed by the C-terminal Gly of ubiquitin (a 76-residue protein attached to proteins as an intracellular targeting signal).</text>
        <dbReference type="EC" id="3.4.19.12"/>
    </reaction>
</comment>
<dbReference type="AlphaFoldDB" id="A0A9N8W9Z5"/>
<keyword evidence="7" id="KW-0788">Thiol protease</keyword>
<protein>
    <recommendedName>
        <fullName evidence="3">ubiquitinyl hydrolase 1</fullName>
        <ecNumber evidence="3">3.4.19.12</ecNumber>
    </recommendedName>
</protein>
<sequence>MSDLVSDAAKQSQQDSFYIVILKNQGRSVKFCQINLIRDAAPIAAATVAAALVLFVPILVTSKKSKRTKRKRRRSKRIRDVPKTYVNGLVNQGSNTCFLNAVLQALASLDYLRSYLDKRTSCALPNNNFNVTIALQHTLGRLNEPLQKRQSFLPTEVVWALRTNAKSLLNREQQDAHELFALLSQALTDEDEELRRPKSLFDVRTVRYMAGHKDSYPFTLNSERNPLLGLTACRVSCMRCGYSGPIRHATFDHVSIPLPQTSSCTLDQVLRSYAGIEFLDEFNCRRCSLSETLIAVEDKIFQLKRIPGKEATKLRQKLGVERLLIKNALENDNNENLDTLLEAMPLKRMPTPASKQTMFAKLPLVLAIHLSRTIFVPGMTGFTGMTVKNTCQVNFPEIVDMSTYSPTGYLANMPSELHSKAGSPLSSPTLMAAGSSRSSDQRSMRNTRINSLTYRLKSVIVHQGDHRNGHFVTYRRKHRDRKWWRTSDEDIREVDLESVLKEEAYMLFYERIGQ</sequence>
<keyword evidence="9" id="KW-0472">Membrane</keyword>
<dbReference type="PROSITE" id="PS00973">
    <property type="entry name" value="USP_2"/>
    <property type="match status" value="1"/>
</dbReference>